<accession>A0ABV8L0Q7</accession>
<evidence type="ECO:0000256" key="5">
    <source>
        <dbReference type="ARBA" id="ARBA00022741"/>
    </source>
</evidence>
<dbReference type="Gene3D" id="3.30.70.560">
    <property type="entry name" value="7,8-Dihydro-6-hydroxymethylpterin-pyrophosphokinase HPPK"/>
    <property type="match status" value="1"/>
</dbReference>
<comment type="caution">
    <text evidence="10">The sequence shown here is derived from an EMBL/GenBank/DDBJ whole genome shotgun (WGS) entry which is preliminary data.</text>
</comment>
<comment type="pathway">
    <text evidence="2">Cofactor biosynthesis; tetrahydrofolate biosynthesis; 2-amino-4-hydroxy-6-hydroxymethyl-7,8-dihydropteridine diphosphate from 7,8-dihydroneopterin triphosphate: step 4/4.</text>
</comment>
<feature type="domain" description="7,8-dihydro-6-hydroxymethylpterin-pyrophosphokinase" evidence="9">
    <location>
        <begin position="85"/>
        <end position="96"/>
    </location>
</feature>
<evidence type="ECO:0000256" key="8">
    <source>
        <dbReference type="ARBA" id="ARBA00022909"/>
    </source>
</evidence>
<dbReference type="PROSITE" id="PS00794">
    <property type="entry name" value="HPPK"/>
    <property type="match status" value="1"/>
</dbReference>
<dbReference type="EC" id="2.7.6.3" evidence="3"/>
<protein>
    <recommendedName>
        <fullName evidence="3">2-amino-4-hydroxy-6-hydroxymethyldihydropteridine diphosphokinase</fullName>
        <ecNumber evidence="3">2.7.6.3</ecNumber>
    </recommendedName>
</protein>
<evidence type="ECO:0000256" key="7">
    <source>
        <dbReference type="ARBA" id="ARBA00022840"/>
    </source>
</evidence>
<dbReference type="GO" id="GO:0003848">
    <property type="term" value="F:2-amino-4-hydroxy-6-hydroxymethyldihydropteridine diphosphokinase activity"/>
    <property type="evidence" value="ECO:0007669"/>
    <property type="project" value="UniProtKB-EC"/>
</dbReference>
<dbReference type="Pfam" id="PF01288">
    <property type="entry name" value="HPPK"/>
    <property type="match status" value="1"/>
</dbReference>
<sequence>MTRAVLSIGSNLGDRLAHLRTVVAALGERVLAVSPVYTTAPWGGVDQDDFLNAVVLAEDPAFDDYAWLRFGQELEQAAGRVREVRWGARTLDVDVIACADESGADIVRAGDPTLILPHPQARHRAFVLVPWLAVEPSARLWVDGAEVPIAELLAGLEPAERAGVARTDLRLLDDESVDRC</sequence>
<dbReference type="PANTHER" id="PTHR43071">
    <property type="entry name" value="2-AMINO-4-HYDROXY-6-HYDROXYMETHYLDIHYDROPTERIDINE PYROPHOSPHOKINASE"/>
    <property type="match status" value="1"/>
</dbReference>
<organism evidence="10 11">
    <name type="scientific">Nocardia rhizosphaerae</name>
    <dbReference type="NCBI Taxonomy" id="1691571"/>
    <lineage>
        <taxon>Bacteria</taxon>
        <taxon>Bacillati</taxon>
        <taxon>Actinomycetota</taxon>
        <taxon>Actinomycetes</taxon>
        <taxon>Mycobacteriales</taxon>
        <taxon>Nocardiaceae</taxon>
        <taxon>Nocardia</taxon>
    </lineage>
</organism>
<keyword evidence="8" id="KW-0289">Folate biosynthesis</keyword>
<evidence type="ECO:0000256" key="3">
    <source>
        <dbReference type="ARBA" id="ARBA00013253"/>
    </source>
</evidence>
<dbReference type="Proteomes" id="UP001595767">
    <property type="component" value="Unassembled WGS sequence"/>
</dbReference>
<evidence type="ECO:0000256" key="2">
    <source>
        <dbReference type="ARBA" id="ARBA00005051"/>
    </source>
</evidence>
<reference evidence="11" key="1">
    <citation type="journal article" date="2019" name="Int. J. Syst. Evol. Microbiol.">
        <title>The Global Catalogue of Microorganisms (GCM) 10K type strain sequencing project: providing services to taxonomists for standard genome sequencing and annotation.</title>
        <authorList>
            <consortium name="The Broad Institute Genomics Platform"/>
            <consortium name="The Broad Institute Genome Sequencing Center for Infectious Disease"/>
            <person name="Wu L."/>
            <person name="Ma J."/>
        </authorList>
    </citation>
    <scope>NUCLEOTIDE SEQUENCE [LARGE SCALE GENOMIC DNA]</scope>
    <source>
        <strain evidence="11">CGMCC 4.7204</strain>
    </source>
</reference>
<keyword evidence="7" id="KW-0067">ATP-binding</keyword>
<keyword evidence="4 10" id="KW-0808">Transferase</keyword>
<dbReference type="SUPFAM" id="SSF55083">
    <property type="entry name" value="6-hydroxymethyl-7,8-dihydropterin pyrophosphokinase, HPPK"/>
    <property type="match status" value="1"/>
</dbReference>
<dbReference type="EMBL" id="JBHSBA010000003">
    <property type="protein sequence ID" value="MFC4124335.1"/>
    <property type="molecule type" value="Genomic_DNA"/>
</dbReference>
<gene>
    <name evidence="10" type="primary">folK</name>
    <name evidence="10" type="ORF">ACFOW8_05280</name>
</gene>
<evidence type="ECO:0000259" key="9">
    <source>
        <dbReference type="PROSITE" id="PS00794"/>
    </source>
</evidence>
<keyword evidence="5" id="KW-0547">Nucleotide-binding</keyword>
<dbReference type="PANTHER" id="PTHR43071:SF1">
    <property type="entry name" value="2-AMINO-4-HYDROXY-6-HYDROXYMETHYLDIHYDROPTERIDINE PYROPHOSPHOKINASE"/>
    <property type="match status" value="1"/>
</dbReference>
<evidence type="ECO:0000256" key="4">
    <source>
        <dbReference type="ARBA" id="ARBA00022679"/>
    </source>
</evidence>
<keyword evidence="6" id="KW-0418">Kinase</keyword>
<comment type="catalytic activity">
    <reaction evidence="1">
        <text>6-hydroxymethyl-7,8-dihydropterin + ATP = (7,8-dihydropterin-6-yl)methyl diphosphate + AMP + H(+)</text>
        <dbReference type="Rhea" id="RHEA:11412"/>
        <dbReference type="ChEBI" id="CHEBI:15378"/>
        <dbReference type="ChEBI" id="CHEBI:30616"/>
        <dbReference type="ChEBI" id="CHEBI:44841"/>
        <dbReference type="ChEBI" id="CHEBI:72950"/>
        <dbReference type="ChEBI" id="CHEBI:456215"/>
        <dbReference type="EC" id="2.7.6.3"/>
    </reaction>
</comment>
<dbReference type="InterPro" id="IPR000550">
    <property type="entry name" value="Hppk"/>
</dbReference>
<name>A0ABV8L0Q7_9NOCA</name>
<evidence type="ECO:0000256" key="6">
    <source>
        <dbReference type="ARBA" id="ARBA00022777"/>
    </source>
</evidence>
<proteinExistence type="predicted"/>
<dbReference type="CDD" id="cd00483">
    <property type="entry name" value="HPPK"/>
    <property type="match status" value="1"/>
</dbReference>
<keyword evidence="11" id="KW-1185">Reference proteome</keyword>
<dbReference type="InterPro" id="IPR035907">
    <property type="entry name" value="Hppk_sf"/>
</dbReference>
<evidence type="ECO:0000313" key="11">
    <source>
        <dbReference type="Proteomes" id="UP001595767"/>
    </source>
</evidence>
<evidence type="ECO:0000313" key="10">
    <source>
        <dbReference type="EMBL" id="MFC4124335.1"/>
    </source>
</evidence>
<dbReference type="RefSeq" id="WP_378546233.1">
    <property type="nucleotide sequence ID" value="NZ_JBHSBA010000003.1"/>
</dbReference>
<evidence type="ECO:0000256" key="1">
    <source>
        <dbReference type="ARBA" id="ARBA00000198"/>
    </source>
</evidence>
<dbReference type="NCBIfam" id="TIGR01498">
    <property type="entry name" value="folK"/>
    <property type="match status" value="1"/>
</dbReference>